<dbReference type="InterPro" id="IPR011564">
    <property type="entry name" value="Telomer_end-bd_POT1/Cdc13"/>
</dbReference>
<feature type="region of interest" description="Disordered" evidence="10">
    <location>
        <begin position="1"/>
        <end position="29"/>
    </location>
</feature>
<evidence type="ECO:0000259" key="11">
    <source>
        <dbReference type="SMART" id="SM00976"/>
    </source>
</evidence>
<keyword evidence="5" id="KW-0158">Chromosome</keyword>
<gene>
    <name evidence="12" type="ORF">TWF106_006686</name>
</gene>
<dbReference type="SMART" id="SM00976">
    <property type="entry name" value="Telo_bind"/>
    <property type="match status" value="1"/>
</dbReference>
<keyword evidence="8" id="KW-0539">Nucleus</keyword>
<dbReference type="InterPro" id="IPR012340">
    <property type="entry name" value="NA-bd_OB-fold"/>
</dbReference>
<dbReference type="InterPro" id="IPR032042">
    <property type="entry name" value="POT1PC"/>
</dbReference>
<feature type="domain" description="Telomeric single stranded DNA binding POT1/Cdc13" evidence="11">
    <location>
        <begin position="52"/>
        <end position="182"/>
    </location>
</feature>
<dbReference type="EMBL" id="WIWS01000032">
    <property type="protein sequence ID" value="KAF3220628.1"/>
    <property type="molecule type" value="Genomic_DNA"/>
</dbReference>
<evidence type="ECO:0000256" key="7">
    <source>
        <dbReference type="ARBA" id="ARBA00023125"/>
    </source>
</evidence>
<evidence type="ECO:0000256" key="5">
    <source>
        <dbReference type="ARBA" id="ARBA00022454"/>
    </source>
</evidence>
<keyword evidence="7" id="KW-0238">DNA-binding</keyword>
<dbReference type="Gene3D" id="2.40.50.140">
    <property type="entry name" value="Nucleic acid-binding proteins"/>
    <property type="match status" value="2"/>
</dbReference>
<sequence length="729" mass="83863">MGLATVRHQNATSKKPNISTPKRHHSNNKLPIRHLDHRTHIQPLTMSLKAQYASVTEAKAKIDQFVDLIGISVGFKAPKQSYGTDFQATIELCDKSATIYENRLIVRIFRPDAESLPQEMDIGETVVVFKHIKVGALKNQGNSLVGMTNKTRSSWVICKADIPNKRKSAGGQNKRNDRIRIRIVDNGPYRVQDPEKKKDLLSEGEYDACRELFEFFHTRGGLAGCHGMTERDYNEDIKPQQEVLKKAALIKEIQLDHFYDLTCFVQHVWSHNRFVEITVTDFTENKSLCPRGIDPFSDEMEPTVRNETESYMLEGAGVTRNPKKSANKKWFEKPFGFYSLKIACWDSWAHKANSEITEGCYLALTNVLIKRGKSGQWEGSISDGKKARSFRDGFKVLRSDNPALKPLHNRKKELLRLVAQKENERSVRERKVKEEKAQAKLAAELKKRQENNPQVHCGYISVETTTLGRIFRMLDGHDVDFFNRRYRTECRVIDFRPSDIRDFARRINGDTGACGVDLEASMSTESGHAKHPPEWYWCFELDVVGKEDDAMITIHVDDAGGRYLLTPEPCDFRADANRHKYDELKNELFHLWGNLEEVKTRRRERIEVLENHVKSLINQYNSGMHDQRFLEQRYRNLAVQRQEIQGQPIIMDTAVSNKFFFAIIKEYGEDDEDGVPERKFILENTSVSRGLVTREREKALDRARKRTLADSDQGSIQVPEGVDLMVLDE</sequence>
<evidence type="ECO:0000313" key="12">
    <source>
        <dbReference type="EMBL" id="KAF3220628.1"/>
    </source>
</evidence>
<accession>A0A7C8UTG0</accession>
<feature type="coiled-coil region" evidence="9">
    <location>
        <begin position="418"/>
        <end position="452"/>
    </location>
</feature>
<comment type="similarity">
    <text evidence="3">Belongs to the telombin family.</text>
</comment>
<dbReference type="GO" id="GO:0016233">
    <property type="term" value="P:telomere capping"/>
    <property type="evidence" value="ECO:0007669"/>
    <property type="project" value="TreeGrafter"/>
</dbReference>
<evidence type="ECO:0000256" key="8">
    <source>
        <dbReference type="ARBA" id="ARBA00023242"/>
    </source>
</evidence>
<dbReference type="GO" id="GO:0000783">
    <property type="term" value="C:nuclear telomere cap complex"/>
    <property type="evidence" value="ECO:0007669"/>
    <property type="project" value="TreeGrafter"/>
</dbReference>
<dbReference type="GO" id="GO:0032210">
    <property type="term" value="P:regulation of telomere maintenance via telomerase"/>
    <property type="evidence" value="ECO:0007669"/>
    <property type="project" value="TreeGrafter"/>
</dbReference>
<dbReference type="GO" id="GO:0010521">
    <property type="term" value="F:telomerase inhibitor activity"/>
    <property type="evidence" value="ECO:0007669"/>
    <property type="project" value="TreeGrafter"/>
</dbReference>
<dbReference type="Proteomes" id="UP000472727">
    <property type="component" value="Unassembled WGS sequence"/>
</dbReference>
<dbReference type="PANTHER" id="PTHR14513:SF0">
    <property type="entry name" value="PROTECTION OF TELOMERES PROTEIN 1"/>
    <property type="match status" value="1"/>
</dbReference>
<evidence type="ECO:0000256" key="1">
    <source>
        <dbReference type="ARBA" id="ARBA00004123"/>
    </source>
</evidence>
<dbReference type="Pfam" id="PF16686">
    <property type="entry name" value="POT1PC"/>
    <property type="match status" value="1"/>
</dbReference>
<evidence type="ECO:0000256" key="6">
    <source>
        <dbReference type="ARBA" id="ARBA00022895"/>
    </source>
</evidence>
<dbReference type="InterPro" id="IPR028389">
    <property type="entry name" value="POT1"/>
</dbReference>
<evidence type="ECO:0000256" key="4">
    <source>
        <dbReference type="ARBA" id="ARBA00015253"/>
    </source>
</evidence>
<comment type="caution">
    <text evidence="12">The sequence shown here is derived from an EMBL/GenBank/DDBJ whole genome shotgun (WGS) entry which is preliminary data.</text>
</comment>
<evidence type="ECO:0000256" key="2">
    <source>
        <dbReference type="ARBA" id="ARBA00004574"/>
    </source>
</evidence>
<keyword evidence="6" id="KW-0779">Telomere</keyword>
<evidence type="ECO:0000256" key="10">
    <source>
        <dbReference type="SAM" id="MobiDB-lite"/>
    </source>
</evidence>
<feature type="compositionally biased region" description="Polar residues" evidence="10">
    <location>
        <begin position="7"/>
        <end position="20"/>
    </location>
</feature>
<dbReference type="AlphaFoldDB" id="A0A7C8UTG0"/>
<protein>
    <recommendedName>
        <fullName evidence="4">Protection of telomeres protein 1</fullName>
    </recommendedName>
</protein>
<dbReference type="SUPFAM" id="SSF50249">
    <property type="entry name" value="Nucleic acid-binding proteins"/>
    <property type="match status" value="1"/>
</dbReference>
<dbReference type="GO" id="GO:0098505">
    <property type="term" value="F:G-rich strand telomeric DNA binding"/>
    <property type="evidence" value="ECO:0007669"/>
    <property type="project" value="TreeGrafter"/>
</dbReference>
<name>A0A7C8UTG0_ORBOL</name>
<dbReference type="PANTHER" id="PTHR14513">
    <property type="entry name" value="PROTECTION OF TELOMERES 1"/>
    <property type="match status" value="1"/>
</dbReference>
<proteinExistence type="inferred from homology"/>
<reference evidence="12 13" key="1">
    <citation type="submission" date="2019-06" db="EMBL/GenBank/DDBJ databases">
        <authorList>
            <person name="Palmer J.M."/>
        </authorList>
    </citation>
    <scope>NUCLEOTIDE SEQUENCE [LARGE SCALE GENOMIC DNA]</scope>
    <source>
        <strain evidence="12 13">TWF106</strain>
    </source>
</reference>
<organism evidence="12 13">
    <name type="scientific">Orbilia oligospora</name>
    <name type="common">Nematode-trapping fungus</name>
    <name type="synonym">Arthrobotrys oligospora</name>
    <dbReference type="NCBI Taxonomy" id="2813651"/>
    <lineage>
        <taxon>Eukaryota</taxon>
        <taxon>Fungi</taxon>
        <taxon>Dikarya</taxon>
        <taxon>Ascomycota</taxon>
        <taxon>Pezizomycotina</taxon>
        <taxon>Orbiliomycetes</taxon>
        <taxon>Orbiliales</taxon>
        <taxon>Orbiliaceae</taxon>
        <taxon>Orbilia</taxon>
    </lineage>
</organism>
<dbReference type="Pfam" id="PF02765">
    <property type="entry name" value="POT1"/>
    <property type="match status" value="1"/>
</dbReference>
<evidence type="ECO:0000313" key="13">
    <source>
        <dbReference type="Proteomes" id="UP000472727"/>
    </source>
</evidence>
<evidence type="ECO:0000256" key="9">
    <source>
        <dbReference type="SAM" id="Coils"/>
    </source>
</evidence>
<comment type="subcellular location">
    <subcellularLocation>
        <location evidence="2">Chromosome</location>
        <location evidence="2">Telomere</location>
    </subcellularLocation>
    <subcellularLocation>
        <location evidence="1">Nucleus</location>
    </subcellularLocation>
</comment>
<keyword evidence="9" id="KW-0175">Coiled coil</keyword>
<evidence type="ECO:0000256" key="3">
    <source>
        <dbReference type="ARBA" id="ARBA00008442"/>
    </source>
</evidence>